<protein>
    <recommendedName>
        <fullName evidence="8">Thioredoxin domain-containing protein</fullName>
    </recommendedName>
</protein>
<accession>A0A2H0N8B6</accession>
<dbReference type="PANTHER" id="PTHR13887">
    <property type="entry name" value="GLUTATHIONE S-TRANSFERASE KAPPA"/>
    <property type="match status" value="1"/>
</dbReference>
<organism evidence="9 10">
    <name type="scientific">Candidatus Liptonbacteria bacterium CG11_big_fil_rev_8_21_14_0_20_35_14</name>
    <dbReference type="NCBI Taxonomy" id="1974634"/>
    <lineage>
        <taxon>Bacteria</taxon>
        <taxon>Candidatus Liptoniibacteriota</taxon>
    </lineage>
</organism>
<keyword evidence="4" id="KW-1015">Disulfide bond</keyword>
<evidence type="ECO:0000256" key="6">
    <source>
        <dbReference type="SAM" id="MobiDB-lite"/>
    </source>
</evidence>
<evidence type="ECO:0000256" key="5">
    <source>
        <dbReference type="ARBA" id="ARBA00023284"/>
    </source>
</evidence>
<keyword evidence="7" id="KW-0812">Transmembrane</keyword>
<gene>
    <name evidence="9" type="ORF">COV57_00650</name>
</gene>
<feature type="transmembrane region" description="Helical" evidence="7">
    <location>
        <begin position="7"/>
        <end position="29"/>
    </location>
</feature>
<evidence type="ECO:0000256" key="4">
    <source>
        <dbReference type="ARBA" id="ARBA00023157"/>
    </source>
</evidence>
<dbReference type="PANTHER" id="PTHR13887:SF14">
    <property type="entry name" value="DISULFIDE BOND FORMATION PROTEIN D"/>
    <property type="match status" value="1"/>
</dbReference>
<dbReference type="Proteomes" id="UP000229893">
    <property type="component" value="Unassembled WGS sequence"/>
</dbReference>
<keyword evidence="7" id="KW-1133">Transmembrane helix</keyword>
<sequence length="236" mass="25683">MNQTNNYTITISIIIASLIIAVAIIFSGGGGNDGVASSISNNFKDNQPTRNNEAGSSSTIRPVSSDDHILGDLGAPITIVEYSDFECPFCQRVHPTLSRVVEDYQGEVKWVYRHFPLTNIHSNAQSAAVASECVAKLGGGDSFWEFANQVFENQRSLDNDLYKSIAQNLNIDAEEFNSCLSDKSIIDEVNTDRAEATKAGGRGTPFSIIIDKEGNTTPVSGALPYESWQQIIDELI</sequence>
<comment type="caution">
    <text evidence="9">The sequence shown here is derived from an EMBL/GenBank/DDBJ whole genome shotgun (WGS) entry which is preliminary data.</text>
</comment>
<evidence type="ECO:0000313" key="10">
    <source>
        <dbReference type="Proteomes" id="UP000229893"/>
    </source>
</evidence>
<keyword evidence="2" id="KW-0732">Signal</keyword>
<dbReference type="AlphaFoldDB" id="A0A2H0N8B6"/>
<dbReference type="Gene3D" id="3.40.30.10">
    <property type="entry name" value="Glutaredoxin"/>
    <property type="match status" value="1"/>
</dbReference>
<evidence type="ECO:0000259" key="8">
    <source>
        <dbReference type="PROSITE" id="PS51352"/>
    </source>
</evidence>
<keyword evidence="3" id="KW-0560">Oxidoreductase</keyword>
<feature type="domain" description="Thioredoxin" evidence="8">
    <location>
        <begin position="34"/>
        <end position="236"/>
    </location>
</feature>
<reference evidence="9 10" key="1">
    <citation type="submission" date="2017-09" db="EMBL/GenBank/DDBJ databases">
        <title>Depth-based differentiation of microbial function through sediment-hosted aquifers and enrichment of novel symbionts in the deep terrestrial subsurface.</title>
        <authorList>
            <person name="Probst A.J."/>
            <person name="Ladd B."/>
            <person name="Jarett J.K."/>
            <person name="Geller-Mcgrath D.E."/>
            <person name="Sieber C.M."/>
            <person name="Emerson J.B."/>
            <person name="Anantharaman K."/>
            <person name="Thomas B.C."/>
            <person name="Malmstrom R."/>
            <person name="Stieglmeier M."/>
            <person name="Klingl A."/>
            <person name="Woyke T."/>
            <person name="Ryan C.M."/>
            <person name="Banfield J.F."/>
        </authorList>
    </citation>
    <scope>NUCLEOTIDE SEQUENCE [LARGE SCALE GENOMIC DNA]</scope>
    <source>
        <strain evidence="9">CG11_big_fil_rev_8_21_14_0_20_35_14</strain>
    </source>
</reference>
<keyword evidence="7" id="KW-0472">Membrane</keyword>
<dbReference type="InterPro" id="IPR036249">
    <property type="entry name" value="Thioredoxin-like_sf"/>
</dbReference>
<keyword evidence="5" id="KW-0676">Redox-active center</keyword>
<evidence type="ECO:0000256" key="7">
    <source>
        <dbReference type="SAM" id="Phobius"/>
    </source>
</evidence>
<dbReference type="Pfam" id="PF13462">
    <property type="entry name" value="Thioredoxin_4"/>
    <property type="match status" value="1"/>
</dbReference>
<dbReference type="InterPro" id="IPR013766">
    <property type="entry name" value="Thioredoxin_domain"/>
</dbReference>
<name>A0A2H0N8B6_9BACT</name>
<evidence type="ECO:0000256" key="3">
    <source>
        <dbReference type="ARBA" id="ARBA00023002"/>
    </source>
</evidence>
<evidence type="ECO:0000313" key="9">
    <source>
        <dbReference type="EMBL" id="PIR05140.1"/>
    </source>
</evidence>
<dbReference type="InterPro" id="IPR012336">
    <property type="entry name" value="Thioredoxin-like_fold"/>
</dbReference>
<proteinExistence type="inferred from homology"/>
<evidence type="ECO:0000256" key="2">
    <source>
        <dbReference type="ARBA" id="ARBA00022729"/>
    </source>
</evidence>
<evidence type="ECO:0000256" key="1">
    <source>
        <dbReference type="ARBA" id="ARBA00005791"/>
    </source>
</evidence>
<dbReference type="EMBL" id="PCWO01000009">
    <property type="protein sequence ID" value="PIR05140.1"/>
    <property type="molecule type" value="Genomic_DNA"/>
</dbReference>
<dbReference type="GO" id="GO:0016491">
    <property type="term" value="F:oxidoreductase activity"/>
    <property type="evidence" value="ECO:0007669"/>
    <property type="project" value="UniProtKB-KW"/>
</dbReference>
<dbReference type="PROSITE" id="PS51352">
    <property type="entry name" value="THIOREDOXIN_2"/>
    <property type="match status" value="1"/>
</dbReference>
<comment type="similarity">
    <text evidence="1">Belongs to the thioredoxin family. DsbA subfamily.</text>
</comment>
<dbReference type="SUPFAM" id="SSF52833">
    <property type="entry name" value="Thioredoxin-like"/>
    <property type="match status" value="1"/>
</dbReference>
<feature type="region of interest" description="Disordered" evidence="6">
    <location>
        <begin position="42"/>
        <end position="61"/>
    </location>
</feature>